<dbReference type="STRING" id="926562.Oweho_2066"/>
<feature type="transmembrane region" description="Helical" evidence="2">
    <location>
        <begin position="12"/>
        <end position="30"/>
    </location>
</feature>
<accession>G8R3I6</accession>
<dbReference type="RefSeq" id="WP_014202392.1">
    <property type="nucleotide sequence ID" value="NC_016599.1"/>
</dbReference>
<dbReference type="eggNOG" id="COG3074">
    <property type="taxonomic scope" value="Bacteria"/>
</dbReference>
<feature type="coiled-coil region" evidence="1">
    <location>
        <begin position="54"/>
        <end position="157"/>
    </location>
</feature>
<keyword evidence="2" id="KW-0812">Transmembrane</keyword>
<gene>
    <name evidence="3" type="ordered locus">Oweho_2066</name>
</gene>
<reference evidence="3 4" key="1">
    <citation type="journal article" date="2012" name="Stand. Genomic Sci.">
        <title>Genome sequence of the orange-pigmented seawater bacterium Owenweeksia hongkongensis type strain (UST20020801(T)).</title>
        <authorList>
            <person name="Riedel T."/>
            <person name="Held B."/>
            <person name="Nolan M."/>
            <person name="Lucas S."/>
            <person name="Lapidus A."/>
            <person name="Tice H."/>
            <person name="Del Rio T.G."/>
            <person name="Cheng J.F."/>
            <person name="Han C."/>
            <person name="Tapia R."/>
            <person name="Goodwin L.A."/>
            <person name="Pitluck S."/>
            <person name="Liolios K."/>
            <person name="Mavromatis K."/>
            <person name="Pagani I."/>
            <person name="Ivanova N."/>
            <person name="Mikhailova N."/>
            <person name="Pati A."/>
            <person name="Chen A."/>
            <person name="Palaniappan K."/>
            <person name="Rohde M."/>
            <person name="Tindall B.J."/>
            <person name="Detter J.C."/>
            <person name="Goker M."/>
            <person name="Woyke T."/>
            <person name="Bristow J."/>
            <person name="Eisen J.A."/>
            <person name="Markowitz V."/>
            <person name="Hugenholtz P."/>
            <person name="Klenk H.P."/>
            <person name="Kyrpides N.C."/>
        </authorList>
    </citation>
    <scope>NUCLEOTIDE SEQUENCE</scope>
    <source>
        <strain evidence="4">DSM 17368 / JCM 12287 / NRRL B-23963</strain>
    </source>
</reference>
<evidence type="ECO:0000313" key="4">
    <source>
        <dbReference type="Proteomes" id="UP000005631"/>
    </source>
</evidence>
<keyword evidence="4" id="KW-1185">Reference proteome</keyword>
<dbReference type="OrthoDB" id="1115172at2"/>
<dbReference type="SUPFAM" id="SSF90257">
    <property type="entry name" value="Myosin rod fragments"/>
    <property type="match status" value="1"/>
</dbReference>
<keyword evidence="2" id="KW-1133">Transmembrane helix</keyword>
<dbReference type="Gene3D" id="1.10.287.1490">
    <property type="match status" value="1"/>
</dbReference>
<proteinExistence type="predicted"/>
<organism evidence="3 4">
    <name type="scientific">Owenweeksia hongkongensis (strain DSM 17368 / CIP 108786 / JCM 12287 / NRRL B-23963 / UST20020801)</name>
    <dbReference type="NCBI Taxonomy" id="926562"/>
    <lineage>
        <taxon>Bacteria</taxon>
        <taxon>Pseudomonadati</taxon>
        <taxon>Bacteroidota</taxon>
        <taxon>Flavobacteriia</taxon>
        <taxon>Flavobacteriales</taxon>
        <taxon>Owenweeksiaceae</taxon>
        <taxon>Owenweeksia</taxon>
    </lineage>
</organism>
<dbReference type="AlphaFoldDB" id="G8R3I6"/>
<dbReference type="HOGENOM" id="CLU_969246_0_0_10"/>
<keyword evidence="2" id="KW-0472">Membrane</keyword>
<keyword evidence="1" id="KW-0175">Coiled coil</keyword>
<evidence type="ECO:0000256" key="2">
    <source>
        <dbReference type="SAM" id="Phobius"/>
    </source>
</evidence>
<evidence type="ECO:0000256" key="1">
    <source>
        <dbReference type="SAM" id="Coils"/>
    </source>
</evidence>
<evidence type="ECO:0000313" key="3">
    <source>
        <dbReference type="EMBL" id="AEV33042.1"/>
    </source>
</evidence>
<dbReference type="Proteomes" id="UP000005631">
    <property type="component" value="Chromosome"/>
</dbReference>
<dbReference type="EMBL" id="CP003156">
    <property type="protein sequence ID" value="AEV33042.1"/>
    <property type="molecule type" value="Genomic_DNA"/>
</dbReference>
<sequence>MKTTDRRNKIIAATSTALFFVALIAMMIIHDSNRSLEEMLNGAKLKNETVLSEKLALDKEINDYKKQLAALQGKNKELDKFLATANADLAKKESQLKVAGKNTSNTKELANLRKMRSDLENQVSALVAQIASLEGANSDLTQQIASLTNKNQDLKSSNDLMKAFAANNYRMETSRGKSEKLTVVARKTKKLKMGFDLPQNVVENVQFKITMPDGSVIDKEEDGLTATLLDIEDGSDLMVSLEPMGDFEVTRRIEMKYEPKKKLSKGVYTIDIYNGDTYMVSCQVKLR</sequence>
<dbReference type="KEGG" id="oho:Oweho_2066"/>
<name>G8R3I6_OWEHD</name>
<protein>
    <submittedName>
        <fullName evidence="3">Uncharacterized protein</fullName>
    </submittedName>
</protein>